<dbReference type="SUPFAM" id="SSF47923">
    <property type="entry name" value="Ypt/Rab-GAP domain of gyp1p"/>
    <property type="match status" value="1"/>
</dbReference>
<feature type="compositionally biased region" description="Polar residues" evidence="5">
    <location>
        <begin position="796"/>
        <end position="808"/>
    </location>
</feature>
<feature type="region of interest" description="Disordered" evidence="5">
    <location>
        <begin position="733"/>
        <end position="756"/>
    </location>
</feature>
<feature type="compositionally biased region" description="Polar residues" evidence="5">
    <location>
        <begin position="857"/>
        <end position="873"/>
    </location>
</feature>
<feature type="compositionally biased region" description="Low complexity" evidence="5">
    <location>
        <begin position="810"/>
        <end position="823"/>
    </location>
</feature>
<feature type="region of interest" description="Disordered" evidence="5">
    <location>
        <begin position="1"/>
        <end position="78"/>
    </location>
</feature>
<dbReference type="GO" id="GO:0005829">
    <property type="term" value="C:cytosol"/>
    <property type="evidence" value="ECO:0007669"/>
    <property type="project" value="GOC"/>
</dbReference>
<dbReference type="Proteomes" id="UP000037923">
    <property type="component" value="Unassembled WGS sequence"/>
</dbReference>
<dbReference type="GO" id="GO:0099041">
    <property type="term" value="P:vesicle tethering to Golgi"/>
    <property type="evidence" value="ECO:0007669"/>
    <property type="project" value="TreeGrafter"/>
</dbReference>
<evidence type="ECO:0000256" key="4">
    <source>
        <dbReference type="ARBA" id="ARBA00023034"/>
    </source>
</evidence>
<dbReference type="GO" id="GO:0005802">
    <property type="term" value="C:trans-Golgi network"/>
    <property type="evidence" value="ECO:0007669"/>
    <property type="project" value="TreeGrafter"/>
</dbReference>
<proteinExistence type="predicted"/>
<evidence type="ECO:0000313" key="7">
    <source>
        <dbReference type="EMBL" id="KPA83004.1"/>
    </source>
</evidence>
<feature type="region of interest" description="Disordered" evidence="5">
    <location>
        <begin position="857"/>
        <end position="886"/>
    </location>
</feature>
<dbReference type="PROSITE" id="PS50206">
    <property type="entry name" value="RHODANESE_3"/>
    <property type="match status" value="1"/>
</dbReference>
<gene>
    <name evidence="7" type="ORF">ABB37_02737</name>
</gene>
<dbReference type="Pfam" id="PF00566">
    <property type="entry name" value="RabGAP-TBC"/>
    <property type="match status" value="1"/>
</dbReference>
<dbReference type="RefSeq" id="XP_015661443.1">
    <property type="nucleotide sequence ID" value="XM_015799841.1"/>
</dbReference>
<dbReference type="PANTHER" id="PTHR13297">
    <property type="entry name" value="TBC1 DOMAIN FAMILY MEMBER 23-RELATED"/>
    <property type="match status" value="1"/>
</dbReference>
<keyword evidence="3" id="KW-0217">Developmental protein</keyword>
<feature type="compositionally biased region" description="Polar residues" evidence="5">
    <location>
        <begin position="68"/>
        <end position="78"/>
    </location>
</feature>
<dbReference type="InterPro" id="IPR035969">
    <property type="entry name" value="Rab-GAP_TBC_sf"/>
</dbReference>
<name>A0A0N0VG82_LEPPY</name>
<dbReference type="Gene3D" id="1.10.472.80">
    <property type="entry name" value="Ypt/Rab-GAP domain of gyp1p, domain 3"/>
    <property type="match status" value="1"/>
</dbReference>
<dbReference type="PANTHER" id="PTHR13297:SF5">
    <property type="entry name" value="TBC1 DOMAIN FAMILY MEMBER 23"/>
    <property type="match status" value="1"/>
</dbReference>
<dbReference type="VEuPathDB" id="TriTrypDB:LpyrH10_04_2870"/>
<feature type="compositionally biased region" description="Low complexity" evidence="5">
    <location>
        <begin position="51"/>
        <end position="62"/>
    </location>
</feature>
<dbReference type="EMBL" id="LGTL01000004">
    <property type="protein sequence ID" value="KPA83004.1"/>
    <property type="molecule type" value="Genomic_DNA"/>
</dbReference>
<dbReference type="AlphaFoldDB" id="A0A0N0VG82"/>
<feature type="region of interest" description="Disordered" evidence="5">
    <location>
        <begin position="771"/>
        <end position="836"/>
    </location>
</feature>
<evidence type="ECO:0000256" key="5">
    <source>
        <dbReference type="SAM" id="MobiDB-lite"/>
    </source>
</evidence>
<dbReference type="OMA" id="AAGTWGW"/>
<dbReference type="GO" id="GO:0042147">
    <property type="term" value="P:retrograde transport, endosome to Golgi"/>
    <property type="evidence" value="ECO:0007669"/>
    <property type="project" value="InterPro"/>
</dbReference>
<evidence type="ECO:0000256" key="3">
    <source>
        <dbReference type="ARBA" id="ARBA00022473"/>
    </source>
</evidence>
<comment type="caution">
    <text evidence="7">The sequence shown here is derived from an EMBL/GenBank/DDBJ whole genome shotgun (WGS) entry which is preliminary data.</text>
</comment>
<comment type="subcellular location">
    <subcellularLocation>
        <location evidence="1">Golgi apparatus</location>
        <location evidence="1">trans-Golgi network</location>
    </subcellularLocation>
</comment>
<dbReference type="InterPro" id="IPR039755">
    <property type="entry name" value="TBC1D23"/>
</dbReference>
<protein>
    <recommendedName>
        <fullName evidence="2">TBC1 domain family member 23</fullName>
    </recommendedName>
</protein>
<evidence type="ECO:0000313" key="8">
    <source>
        <dbReference type="Proteomes" id="UP000037923"/>
    </source>
</evidence>
<reference evidence="7 8" key="1">
    <citation type="submission" date="2015-07" db="EMBL/GenBank/DDBJ databases">
        <title>High-quality genome of monoxenous trypanosomatid Leptomonas pyrrhocoris.</title>
        <authorList>
            <person name="Flegontov P."/>
            <person name="Butenko A."/>
            <person name="Firsov S."/>
            <person name="Vlcek C."/>
            <person name="Logacheva M.D."/>
            <person name="Field M."/>
            <person name="Filatov D."/>
            <person name="Flegontova O."/>
            <person name="Gerasimov E."/>
            <person name="Jackson A.P."/>
            <person name="Kelly S."/>
            <person name="Opperdoes F."/>
            <person name="O'Reilly A."/>
            <person name="Votypka J."/>
            <person name="Yurchenko V."/>
            <person name="Lukes J."/>
        </authorList>
    </citation>
    <scope>NUCLEOTIDE SEQUENCE [LARGE SCALE GENOMIC DNA]</scope>
    <source>
        <strain evidence="7">H10</strain>
    </source>
</reference>
<organism evidence="7 8">
    <name type="scientific">Leptomonas pyrrhocoris</name>
    <name type="common">Firebug parasite</name>
    <dbReference type="NCBI Taxonomy" id="157538"/>
    <lineage>
        <taxon>Eukaryota</taxon>
        <taxon>Discoba</taxon>
        <taxon>Euglenozoa</taxon>
        <taxon>Kinetoplastea</taxon>
        <taxon>Metakinetoplastina</taxon>
        <taxon>Trypanosomatida</taxon>
        <taxon>Trypanosomatidae</taxon>
        <taxon>Leishmaniinae</taxon>
        <taxon>Leptomonas</taxon>
    </lineage>
</organism>
<evidence type="ECO:0000256" key="1">
    <source>
        <dbReference type="ARBA" id="ARBA00004601"/>
    </source>
</evidence>
<keyword evidence="8" id="KW-1185">Reference proteome</keyword>
<dbReference type="GeneID" id="26903028"/>
<sequence>MSSDQGDAQLGKVAASSTPAAEEDHGRTSLAEAAPQDASTNAPDATMESVATAPTATSSATADENVPPDTSVSTSASQARMQSALAALMQVLDSDDVATATTSLRSVQKMCMRVPHLSDVLTRPQRLRLYTLLLLEDGNDGKTVLPESWTAYTEKALETHIAVAQQAAALFSPSLHITVDELAGLFYHLGAETAFYFNPEMIDVVLCVTYVVAGGRSTDKNTLLRILYQLLCVLQKDFLVSTASRLYEPATTALLRLTLQFYDPTLATHMDQQQVEVGSFVLEWSRRLLVLHADYETALKVLDWVLILGDPVMIPYVAQAYLITHRQHLLSLQTKQELTVCLREVRFVLPGSKSEAVDPKLVDGRATALMPVWSGKSLLQNADLLYRVTPLSTQRMLDFCLYPDVGTLNKTPEDLQQYYANTPCLPLERSDLASAFAKRGRSSTDEREAEAELPSREYIIVDCRSAASFNYVRLPTAILVGDVLSYQQEELEEAMRRLESCRGRALALFGTGRPIVEEVNLLKVLALFLINKKAFPFVCIVPGGFKTTIPLLRNRVIDAVLSPAAAASLDSTATSTGVNWGQQASNTAHNISAKLSEISELLPHVETAEVRQKAEEFGSKAKESVAAAGTWGWGMMQRLREGLSETREHASSVLSSVATKVNSAQAATAAGAGADGVASSTFAGAQTRSSMTQVAAAAHPSSQPPQQQQQIFSLGEVGEEDDLDLITSIPTRPMRGTVVNTPQPLSTTTATTAPAPSIPTATVVTATVVDGTPANGSSSPPVADVVSTPDREPQAQAGSTDAVASSKTEPPAAVSPVTVPPSTGAGKPASAGAVPRVSASQIAANIDAEFDELFGELNTSPLPTTRSSASPTKPSAAINEDDLFGA</sequence>
<evidence type="ECO:0000256" key="2">
    <source>
        <dbReference type="ARBA" id="ARBA00014207"/>
    </source>
</evidence>
<accession>A0A0N0VG82</accession>
<evidence type="ECO:0000259" key="6">
    <source>
        <dbReference type="PROSITE" id="PS50206"/>
    </source>
</evidence>
<feature type="compositionally biased region" description="Low complexity" evidence="5">
    <location>
        <begin position="741"/>
        <end position="756"/>
    </location>
</feature>
<keyword evidence="4" id="KW-0333">Golgi apparatus</keyword>
<feature type="domain" description="Rhodanese" evidence="6">
    <location>
        <begin position="454"/>
        <end position="550"/>
    </location>
</feature>
<dbReference type="InterPro" id="IPR000195">
    <property type="entry name" value="Rab-GAP-TBC_dom"/>
</dbReference>
<dbReference type="OrthoDB" id="73307at2759"/>
<dbReference type="InterPro" id="IPR001763">
    <property type="entry name" value="Rhodanese-like_dom"/>
</dbReference>